<keyword evidence="2" id="KW-1185">Reference proteome</keyword>
<evidence type="ECO:0008006" key="3">
    <source>
        <dbReference type="Google" id="ProtNLM"/>
    </source>
</evidence>
<comment type="caution">
    <text evidence="1">The sequence shown here is derived from an EMBL/GenBank/DDBJ whole genome shotgun (WGS) entry which is preliminary data.</text>
</comment>
<sequence length="870" mass="95488">MSECSSIAAMKCLPLLIAGVLFALPAWSLPPLAPDEIAQLHWLSQTATEARLRTQAAAAWLEDPGAEPERWREQVDIRFLSLARQAERQQPANTALVDGMLGWLVHARARPLDASMGTDPLLVQTLLQGLDTTMPEAVLRAGAVWARVEERLASLEDGDPALEISAFWAGQQALANRAAPQQRDQARALASLAAELSGLAGRERLEGLGALARSLSSASWSQGEELQALWHLMDALVIQAAVEPGSEIDAIASLLAAMTAADPMRLRRIDEQLPVVLAQIQDAAAYLGEQPPALDAAISELTDAYFRLALFVSDAAFYLNQPVREHLVAAVEDCLPNPDLVGPLPRETFDQCPERLFVLLDEGLDSEELVGGSGPYAADFLRRETELLSWQRSRYLDGHLDWQLQASCEPVAWVNPLEWSILVQALASWVPQRPVFFGDQRWQNAMGKLSEQIEDQEASRVAWLDCLTGLGGQRLDPVSRLLIRHGQVLSELALALDASYREFVAEQTRPGSDIDLDAAADQVTGYRPEGLVVRPCAGGSTCGARTVLPVSRALLGLFPNTYLLADQLAIGSLALCYDQVRWEDREMRPARPGDDQVANYFGRLSFELVGTFDDGSGEQNVFRQRLAAAESRHYLFAAASEEILEKSCPDGLAGQPVASHLPEDRLGLVPNRLTYFAATPATPDAQLLANWEQGAEWRDWFITGDRVEVLEAPRPAVLQARLQAELKALVSRRERVIASRLLSDTEDDSLSVAMASVDASRALIRRVLEIHYPRLIRHDAAARSAFSGLNALVGREQVRTFRNAARPLSTLADEGRSRLLEFQQFWQDLPLRLREQGQSSPEADHARRLLNQLRTVSAAGPADVESSPGP</sequence>
<dbReference type="RefSeq" id="WP_164210339.1">
    <property type="nucleotide sequence ID" value="NZ_JAAGSC010000034.1"/>
</dbReference>
<gene>
    <name evidence="1" type="ORF">G3I74_04200</name>
</gene>
<protein>
    <recommendedName>
        <fullName evidence="3">DUF3160 domain-containing protein</fullName>
    </recommendedName>
</protein>
<reference evidence="1 2" key="1">
    <citation type="submission" date="2020-02" db="EMBL/GenBank/DDBJ databases">
        <authorList>
            <person name="Zhang X.-Y."/>
        </authorList>
    </citation>
    <scope>NUCLEOTIDE SEQUENCE [LARGE SCALE GENOMIC DNA]</scope>
    <source>
        <strain evidence="1 2">C33</strain>
    </source>
</reference>
<organism evidence="1 2">
    <name type="scientific">Wenzhouxiangella limi</name>
    <dbReference type="NCBI Taxonomy" id="2707351"/>
    <lineage>
        <taxon>Bacteria</taxon>
        <taxon>Pseudomonadati</taxon>
        <taxon>Pseudomonadota</taxon>
        <taxon>Gammaproteobacteria</taxon>
        <taxon>Chromatiales</taxon>
        <taxon>Wenzhouxiangellaceae</taxon>
        <taxon>Wenzhouxiangella</taxon>
    </lineage>
</organism>
<proteinExistence type="predicted"/>
<evidence type="ECO:0000313" key="2">
    <source>
        <dbReference type="Proteomes" id="UP000484885"/>
    </source>
</evidence>
<accession>A0A845V0Y4</accession>
<dbReference type="EMBL" id="JAAGSC010000034">
    <property type="protein sequence ID" value="NDY94926.1"/>
    <property type="molecule type" value="Genomic_DNA"/>
</dbReference>
<evidence type="ECO:0000313" key="1">
    <source>
        <dbReference type="EMBL" id="NDY94926.1"/>
    </source>
</evidence>
<dbReference type="AlphaFoldDB" id="A0A845V0Y4"/>
<name>A0A845V0Y4_9GAMM</name>
<dbReference type="Proteomes" id="UP000484885">
    <property type="component" value="Unassembled WGS sequence"/>
</dbReference>